<keyword evidence="1" id="KW-0808">Transferase</keyword>
<accession>A0AAV2VU62</accession>
<dbReference type="GO" id="GO:0016020">
    <property type="term" value="C:membrane"/>
    <property type="evidence" value="ECO:0007669"/>
    <property type="project" value="GOC"/>
</dbReference>
<proteinExistence type="predicted"/>
<sequence>MSKLIHAIWLGNKMPPLSHACVNDWKKQGYEVKLWTDSSEQVLSWIEECEFTKECYKRGLYAFVSDYLRIRILFEFGGLYLDTDVTIVRDPLQLFSDCDFCVGRENDSLIGTASIFAKRSNEVLSKLLDFYQKGIMESDLYMGPDIMTRILEESQDDSSVKILDTEYFFSYQGQAIEFTHPENAYLIHWYQHTWENNEIPYLKSKHKGLLGKLYEYQKPLFRWK</sequence>
<organism evidence="2 3">
    <name type="scientific">Vibrio nigripulchritudo SOn1</name>
    <dbReference type="NCBI Taxonomy" id="1238450"/>
    <lineage>
        <taxon>Bacteria</taxon>
        <taxon>Pseudomonadati</taxon>
        <taxon>Pseudomonadota</taxon>
        <taxon>Gammaproteobacteria</taxon>
        <taxon>Vibrionales</taxon>
        <taxon>Vibrionaceae</taxon>
        <taxon>Vibrio</taxon>
    </lineage>
</organism>
<dbReference type="Proteomes" id="UP000018211">
    <property type="component" value="Unassembled WGS sequence"/>
</dbReference>
<dbReference type="AlphaFoldDB" id="A0AAV2VU62"/>
<dbReference type="SUPFAM" id="SSF53448">
    <property type="entry name" value="Nucleotide-diphospho-sugar transferases"/>
    <property type="match status" value="1"/>
</dbReference>
<dbReference type="Pfam" id="PF04488">
    <property type="entry name" value="Gly_transf_sug"/>
    <property type="match status" value="1"/>
</dbReference>
<dbReference type="EMBL" id="CAOF01000140">
    <property type="protein sequence ID" value="CCO48236.1"/>
    <property type="molecule type" value="Genomic_DNA"/>
</dbReference>
<dbReference type="Gene3D" id="3.90.550.20">
    <property type="match status" value="1"/>
</dbReference>
<gene>
    <name evidence="2" type="ORF">VIBNISOn1_480035</name>
</gene>
<dbReference type="GO" id="GO:0051999">
    <property type="term" value="P:mannosyl-inositol phosphorylceramide biosynthetic process"/>
    <property type="evidence" value="ECO:0007669"/>
    <property type="project" value="TreeGrafter"/>
</dbReference>
<comment type="caution">
    <text evidence="2">The sequence shown here is derived from an EMBL/GenBank/DDBJ whole genome shotgun (WGS) entry which is preliminary data.</text>
</comment>
<dbReference type="InterPro" id="IPR029044">
    <property type="entry name" value="Nucleotide-diphossugar_trans"/>
</dbReference>
<dbReference type="GO" id="GO:0000030">
    <property type="term" value="F:mannosyltransferase activity"/>
    <property type="evidence" value="ECO:0007669"/>
    <property type="project" value="TreeGrafter"/>
</dbReference>
<name>A0AAV2VU62_9VIBR</name>
<protein>
    <submittedName>
        <fullName evidence="2">Polysaccharide biosynthesis protein</fullName>
    </submittedName>
</protein>
<dbReference type="RefSeq" id="WP_022612781.1">
    <property type="nucleotide sequence ID" value="NZ_LK391965.1"/>
</dbReference>
<dbReference type="InterPro" id="IPR051706">
    <property type="entry name" value="Glycosyltransferase_domain"/>
</dbReference>
<evidence type="ECO:0000256" key="1">
    <source>
        <dbReference type="ARBA" id="ARBA00022679"/>
    </source>
</evidence>
<dbReference type="PANTHER" id="PTHR32385">
    <property type="entry name" value="MANNOSYL PHOSPHORYLINOSITOL CERAMIDE SYNTHASE"/>
    <property type="match status" value="1"/>
</dbReference>
<reference evidence="2 3" key="1">
    <citation type="journal article" date="2013" name="ISME J.">
        <title>Comparative genomics of pathogenic lineages of Vibrio nigripulchritudo identifies virulence-associated traits.</title>
        <authorList>
            <person name="Goudenege D."/>
            <person name="Labreuche Y."/>
            <person name="Krin E."/>
            <person name="Ansquer D."/>
            <person name="Mangenot S."/>
            <person name="Calteau A."/>
            <person name="Medigue C."/>
            <person name="Mazel D."/>
            <person name="Polz M.F."/>
            <person name="Le Roux F."/>
        </authorList>
    </citation>
    <scope>NUCLEOTIDE SEQUENCE [LARGE SCALE GENOMIC DNA]</scope>
    <source>
        <strain evidence="2 3">SOn1</strain>
    </source>
</reference>
<evidence type="ECO:0000313" key="3">
    <source>
        <dbReference type="Proteomes" id="UP000018211"/>
    </source>
</evidence>
<dbReference type="InterPro" id="IPR007577">
    <property type="entry name" value="GlycoTrfase_DXD_sugar-bd_CS"/>
</dbReference>
<evidence type="ECO:0000313" key="2">
    <source>
        <dbReference type="EMBL" id="CCO48236.1"/>
    </source>
</evidence>
<dbReference type="PANTHER" id="PTHR32385:SF15">
    <property type="entry name" value="INOSITOL PHOSPHOCERAMIDE MANNOSYLTRANSFERASE 1"/>
    <property type="match status" value="1"/>
</dbReference>